<dbReference type="Pfam" id="PF20120">
    <property type="entry name" value="DUF6510"/>
    <property type="match status" value="1"/>
</dbReference>
<evidence type="ECO:0000313" key="1">
    <source>
        <dbReference type="EMBL" id="BCJ28631.1"/>
    </source>
</evidence>
<accession>A0A810L2J8</accession>
<dbReference type="OrthoDB" id="165401at2"/>
<dbReference type="KEGG" id="aser:Asera_27390"/>
<keyword evidence="2" id="KW-1185">Reference proteome</keyword>
<dbReference type="EMBL" id="AP023354">
    <property type="protein sequence ID" value="BCJ28631.1"/>
    <property type="molecule type" value="Genomic_DNA"/>
</dbReference>
<dbReference type="Proteomes" id="UP000680750">
    <property type="component" value="Chromosome"/>
</dbReference>
<sequence length="94" mass="9933">MNAQDRLDGNVLGGPLADFFQPDVTAATIDCAHCGSAAILAEYDVYPDAPALVVRCPTCARVVLRVASDQFGLRLEMSGVRLMSLPAPDRDGLA</sequence>
<protein>
    <submittedName>
        <fullName evidence="1">Uncharacterized protein</fullName>
    </submittedName>
</protein>
<name>A0A810L2J8_9ACTN</name>
<gene>
    <name evidence="1" type="ORF">Asera_27390</name>
</gene>
<dbReference type="AlphaFoldDB" id="A0A810L2J8"/>
<evidence type="ECO:0000313" key="2">
    <source>
        <dbReference type="Proteomes" id="UP000680750"/>
    </source>
</evidence>
<dbReference type="RefSeq" id="WP_030449579.1">
    <property type="nucleotide sequence ID" value="NZ_AP023354.1"/>
</dbReference>
<reference evidence="1" key="1">
    <citation type="submission" date="2020-08" db="EMBL/GenBank/DDBJ databases">
        <title>Whole genome shotgun sequence of Actinocatenispora sera NBRC 101916.</title>
        <authorList>
            <person name="Komaki H."/>
            <person name="Tamura T."/>
        </authorList>
    </citation>
    <scope>NUCLEOTIDE SEQUENCE</scope>
    <source>
        <strain evidence="1">NBRC 101916</strain>
    </source>
</reference>
<proteinExistence type="predicted"/>
<dbReference type="InterPro" id="IPR045423">
    <property type="entry name" value="DUF6510"/>
</dbReference>
<organism evidence="1 2">
    <name type="scientific">Actinocatenispora sera</name>
    <dbReference type="NCBI Taxonomy" id="390989"/>
    <lineage>
        <taxon>Bacteria</taxon>
        <taxon>Bacillati</taxon>
        <taxon>Actinomycetota</taxon>
        <taxon>Actinomycetes</taxon>
        <taxon>Micromonosporales</taxon>
        <taxon>Micromonosporaceae</taxon>
        <taxon>Actinocatenispora</taxon>
    </lineage>
</organism>